<evidence type="ECO:0000313" key="3">
    <source>
        <dbReference type="Proteomes" id="UP000184526"/>
    </source>
</evidence>
<sequence length="180" mass="19973">MKRIITFLLVASMSLFLLTGCKEGAKVITLKSGAKAFSFNNKEFTKRFNEGIKDEKGKLGEWEEKFDGGEVLRRYDYKNGVNILTTSDLVEDKVTSVVSILKLDGKSDSAMWGTNTAQLFYAVDGKMNSEDGTKVMIELGLTSPDKWTKNYKANAELNGISYHVEIDNAKTLSLVIIPSP</sequence>
<evidence type="ECO:0008006" key="4">
    <source>
        <dbReference type="Google" id="ProtNLM"/>
    </source>
</evidence>
<accession>A0A1M5V4R1</accession>
<feature type="chain" id="PRO_5039308739" description="Lipoprotein" evidence="1">
    <location>
        <begin position="20"/>
        <end position="180"/>
    </location>
</feature>
<evidence type="ECO:0000313" key="2">
    <source>
        <dbReference type="EMBL" id="SHH70148.1"/>
    </source>
</evidence>
<name>A0A1M5V4R1_9CLOT</name>
<evidence type="ECO:0000256" key="1">
    <source>
        <dbReference type="SAM" id="SignalP"/>
    </source>
</evidence>
<keyword evidence="1" id="KW-0732">Signal</keyword>
<protein>
    <recommendedName>
        <fullName evidence="4">Lipoprotein</fullName>
    </recommendedName>
</protein>
<gene>
    <name evidence="2" type="ORF">SAMN02745196_01102</name>
</gene>
<reference evidence="2 3" key="1">
    <citation type="submission" date="2016-11" db="EMBL/GenBank/DDBJ databases">
        <authorList>
            <person name="Jaros S."/>
            <person name="Januszkiewicz K."/>
            <person name="Wedrychowicz H."/>
        </authorList>
    </citation>
    <scope>NUCLEOTIDE SEQUENCE [LARGE SCALE GENOMIC DNA]</scope>
    <source>
        <strain evidence="2 3">DSM 3089</strain>
    </source>
</reference>
<proteinExistence type="predicted"/>
<dbReference type="EMBL" id="FQXP01000004">
    <property type="protein sequence ID" value="SHH70148.1"/>
    <property type="molecule type" value="Genomic_DNA"/>
</dbReference>
<dbReference type="RefSeq" id="WP_072830868.1">
    <property type="nucleotide sequence ID" value="NZ_FQXP01000004.1"/>
</dbReference>
<dbReference type="AlphaFoldDB" id="A0A1M5V4R1"/>
<dbReference type="PROSITE" id="PS51257">
    <property type="entry name" value="PROKAR_LIPOPROTEIN"/>
    <property type="match status" value="1"/>
</dbReference>
<feature type="signal peptide" evidence="1">
    <location>
        <begin position="1"/>
        <end position="19"/>
    </location>
</feature>
<keyword evidence="3" id="KW-1185">Reference proteome</keyword>
<dbReference type="STRING" id="1121306.SAMN02745196_01102"/>
<organism evidence="2 3">
    <name type="scientific">Clostridium collagenovorans DSM 3089</name>
    <dbReference type="NCBI Taxonomy" id="1121306"/>
    <lineage>
        <taxon>Bacteria</taxon>
        <taxon>Bacillati</taxon>
        <taxon>Bacillota</taxon>
        <taxon>Clostridia</taxon>
        <taxon>Eubacteriales</taxon>
        <taxon>Clostridiaceae</taxon>
        <taxon>Clostridium</taxon>
    </lineage>
</organism>
<dbReference type="Proteomes" id="UP000184526">
    <property type="component" value="Unassembled WGS sequence"/>
</dbReference>